<feature type="compositionally biased region" description="Basic and acidic residues" evidence="5">
    <location>
        <begin position="51"/>
        <end position="66"/>
    </location>
</feature>
<feature type="compositionally biased region" description="Polar residues" evidence="5">
    <location>
        <begin position="68"/>
        <end position="78"/>
    </location>
</feature>
<dbReference type="EC" id="4.6.1.1" evidence="8"/>
<feature type="transmembrane region" description="Helical" evidence="6">
    <location>
        <begin position="377"/>
        <end position="397"/>
    </location>
</feature>
<feature type="transmembrane region" description="Helical" evidence="6">
    <location>
        <begin position="179"/>
        <end position="198"/>
    </location>
</feature>
<feature type="domain" description="Guanylate cyclase" evidence="7">
    <location>
        <begin position="640"/>
        <end position="798"/>
    </location>
</feature>
<keyword evidence="2 6" id="KW-0812">Transmembrane</keyword>
<dbReference type="GO" id="GO:0004016">
    <property type="term" value="F:adenylate cyclase activity"/>
    <property type="evidence" value="ECO:0007669"/>
    <property type="project" value="UniProtKB-EC"/>
</dbReference>
<dbReference type="PROSITE" id="PS50125">
    <property type="entry name" value="GUANYLATE_CYCLASE_2"/>
    <property type="match status" value="1"/>
</dbReference>
<evidence type="ECO:0000256" key="4">
    <source>
        <dbReference type="ARBA" id="ARBA00023136"/>
    </source>
</evidence>
<dbReference type="PANTHER" id="PTHR43336">
    <property type="entry name" value="OXYGEN SENSOR HISTIDINE KINASE RESPONSE REGULATOR DEVS/DOSS"/>
    <property type="match status" value="1"/>
</dbReference>
<comment type="subcellular location">
    <subcellularLocation>
        <location evidence="1">Membrane</location>
        <topology evidence="1">Multi-pass membrane protein</topology>
    </subcellularLocation>
</comment>
<feature type="compositionally biased region" description="Polar residues" evidence="5">
    <location>
        <begin position="338"/>
        <end position="355"/>
    </location>
</feature>
<dbReference type="SUPFAM" id="SSF81324">
    <property type="entry name" value="Voltage-gated potassium channels"/>
    <property type="match status" value="1"/>
</dbReference>
<dbReference type="SUPFAM" id="SSF55073">
    <property type="entry name" value="Nucleotide cyclase"/>
    <property type="match status" value="1"/>
</dbReference>
<accession>Q8I0I1</accession>
<evidence type="ECO:0000256" key="5">
    <source>
        <dbReference type="SAM" id="MobiDB-lite"/>
    </source>
</evidence>
<reference evidence="8" key="1">
    <citation type="journal article" date="2004" name="Cell. Signal.">
        <title>Adenylyl cyclases from Plasmodium, Paramecium and Tetrahymena are novel ion channel/enzyme fusion proteins.</title>
        <authorList>
            <person name="Weber J.H."/>
            <person name="Vishnyakov A."/>
            <person name="Hambach K."/>
            <person name="Schultz A."/>
            <person name="Schulz J.A."/>
            <person name="Linder J.U."/>
        </authorList>
    </citation>
    <scope>NUCLEOTIDE SEQUENCE</scope>
    <source>
        <strain evidence="8">HSM</strain>
    </source>
</reference>
<proteinExistence type="evidence at transcript level"/>
<dbReference type="GO" id="GO:0016020">
    <property type="term" value="C:membrane"/>
    <property type="evidence" value="ECO:0007669"/>
    <property type="project" value="UniProtKB-SubCell"/>
</dbReference>
<dbReference type="Gene3D" id="1.20.120.350">
    <property type="entry name" value="Voltage-gated potassium channels. Chain C"/>
    <property type="match status" value="1"/>
</dbReference>
<feature type="transmembrane region" description="Helical" evidence="6">
    <location>
        <begin position="210"/>
        <end position="234"/>
    </location>
</feature>
<gene>
    <name evidence="8" type="primary">ac1</name>
</gene>
<sequence>MSQEKLREVEINTLQNSESKMNSHEKQSQNHEHAVTLPHKQQQSQDDQGEEEKNRLLKQDSSDKKNQNRTSIDTNSKNEATEALTELTKKVNPRISQIGLEAQRESNRSDSASNQEDTKNLSIFKDEEEKKEQANKPRIKIFKIVLESHIFSILINVFTIYSLFADNIRIMTTRESADLGFDVCTIIALSLFAIEIIMSMIEKKDYTFSFFFWLDLLSTVSMILDINLLTNIMFNSGGNQINGIAKAGQASRVGSKAGRVVRLVRLIRIVKLYKAAQQQTDHSSSQTSQNNFKLMEKIRKRKMKKKVHPGPGDSKGISDSKGPNDSSGQFNEQEEGSKSQVQTSSTKESSIQQKGGFNPPKESKVSKILTDITTKRVIILVLVLVFIMPLFSVDYYFDPPSPIEISVKQIKMVCESQTTLTDIKNQMDYIVQMFDSISATLSLFQTPFPDSFMKEYKDSDYHNLRDEEQLGIIYTIDYDTFVKYHPPSDSTAQSINSYLKQKLDSDGALNIIGIISTRDSAVISAGLSFCSTIFVCIVLTAGALLFSKDANDLALGPIERMRDKVIAIANDPLSSKDQKLISDDENKEQYETVIIENAIVKIGTLLALGFGEAGSEIIAINMGRQGDVDPMIPGKKKCAIYGFCDIRNFTDATEVLQEDVMLFVNNIGDIVHTITDRFLGAANKNIGDAFLLVWRINEQKYSINDETNEISFSDQKYIQILSDFACLAFLRIQSQVNRVPKILAYRRDKRLQDRIENYKVKMGFGLHMGWGIEGAIGSEFKIDASYLSPNVNMAARLEAATKQYGVPLLISSDLQAYFSPEMKSFTRYIDRVTVKGSIRPIGLYTVDMDVENLPPKKELDPNFSKYDIHSMNQVKKEEMKEYMELALSNEEPWNADQFIKDTKDLALIFETRNEEFQKNFAVGFSKYIDGNWSESKNVLNAGLKMCPDDGPTRTILEVMGSHGYQAPSDWVGFRELTEK</sequence>
<feature type="compositionally biased region" description="Basic and acidic residues" evidence="5">
    <location>
        <begin position="1"/>
        <end position="10"/>
    </location>
</feature>
<dbReference type="AlphaFoldDB" id="Q8I0I1"/>
<feature type="region of interest" description="Disordered" evidence="5">
    <location>
        <begin position="300"/>
        <end position="363"/>
    </location>
</feature>
<evidence type="ECO:0000256" key="3">
    <source>
        <dbReference type="ARBA" id="ARBA00022989"/>
    </source>
</evidence>
<keyword evidence="4 6" id="KW-0472">Membrane</keyword>
<keyword evidence="3 6" id="KW-1133">Transmembrane helix</keyword>
<dbReference type="PANTHER" id="PTHR43336:SF3">
    <property type="entry name" value="GUANYLATE CYCLASE DOMAIN-CONTAINING PROTEIN"/>
    <property type="match status" value="1"/>
</dbReference>
<keyword evidence="8" id="KW-0456">Lyase</keyword>
<name>Q8I0I1_TETPY</name>
<dbReference type="InterPro" id="IPR029787">
    <property type="entry name" value="Nucleotide_cyclase"/>
</dbReference>
<dbReference type="EMBL" id="AJ276392">
    <property type="protein sequence ID" value="CAC81658.1"/>
    <property type="molecule type" value="mRNA"/>
</dbReference>
<dbReference type="Gene3D" id="3.30.70.1230">
    <property type="entry name" value="Nucleotide cyclase"/>
    <property type="match status" value="1"/>
</dbReference>
<feature type="region of interest" description="Disordered" evidence="5">
    <location>
        <begin position="1"/>
        <end position="129"/>
    </location>
</feature>
<protein>
    <submittedName>
        <fullName evidence="8">Adenylyl cyclase</fullName>
        <ecNumber evidence="8">4.6.1.1</ecNumber>
    </submittedName>
</protein>
<evidence type="ECO:0000259" key="7">
    <source>
        <dbReference type="PROSITE" id="PS50125"/>
    </source>
</evidence>
<feature type="compositionally biased region" description="Basic and acidic residues" evidence="5">
    <location>
        <begin position="21"/>
        <end position="34"/>
    </location>
</feature>
<dbReference type="EMBL" id="AJ491316">
    <property type="protein sequence ID" value="CAD36506.3"/>
    <property type="molecule type" value="Genomic_DNA"/>
</dbReference>
<evidence type="ECO:0000256" key="6">
    <source>
        <dbReference type="SAM" id="Phobius"/>
    </source>
</evidence>
<dbReference type="InterPro" id="IPR001054">
    <property type="entry name" value="A/G_cyclase"/>
</dbReference>
<evidence type="ECO:0000313" key="8">
    <source>
        <dbReference type="EMBL" id="CAC81658.1"/>
    </source>
</evidence>
<organism evidence="8">
    <name type="scientific">Tetrahymena pyriformis</name>
    <dbReference type="NCBI Taxonomy" id="5908"/>
    <lineage>
        <taxon>Eukaryota</taxon>
        <taxon>Sar</taxon>
        <taxon>Alveolata</taxon>
        <taxon>Ciliophora</taxon>
        <taxon>Intramacronucleata</taxon>
        <taxon>Oligohymenophorea</taxon>
        <taxon>Hymenostomatida</taxon>
        <taxon>Tetrahymenina</taxon>
        <taxon>Tetrahymenidae</taxon>
        <taxon>Tetrahymena</taxon>
    </lineage>
</organism>
<evidence type="ECO:0000256" key="2">
    <source>
        <dbReference type="ARBA" id="ARBA00022692"/>
    </source>
</evidence>
<dbReference type="CDD" id="cd07302">
    <property type="entry name" value="CHD"/>
    <property type="match status" value="1"/>
</dbReference>
<dbReference type="GO" id="GO:0009190">
    <property type="term" value="P:cyclic nucleotide biosynthetic process"/>
    <property type="evidence" value="ECO:0007669"/>
    <property type="project" value="InterPro"/>
</dbReference>
<feature type="compositionally biased region" description="Polar residues" evidence="5">
    <location>
        <begin position="321"/>
        <end position="331"/>
    </location>
</feature>
<dbReference type="BRENDA" id="4.6.1.1">
    <property type="organism ID" value="6243"/>
</dbReference>
<dbReference type="GO" id="GO:0035556">
    <property type="term" value="P:intracellular signal transduction"/>
    <property type="evidence" value="ECO:0007669"/>
    <property type="project" value="InterPro"/>
</dbReference>
<feature type="transmembrane region" description="Helical" evidence="6">
    <location>
        <begin position="144"/>
        <end position="164"/>
    </location>
</feature>
<dbReference type="InterPro" id="IPR027359">
    <property type="entry name" value="Volt_channel_dom_sf"/>
</dbReference>
<evidence type="ECO:0000256" key="1">
    <source>
        <dbReference type="ARBA" id="ARBA00004141"/>
    </source>
</evidence>
<feature type="compositionally biased region" description="Basic and acidic residues" evidence="5">
    <location>
        <begin position="116"/>
        <end position="129"/>
    </location>
</feature>